<feature type="region of interest" description="Disordered" evidence="1">
    <location>
        <begin position="195"/>
        <end position="221"/>
    </location>
</feature>
<evidence type="ECO:0000313" key="4">
    <source>
        <dbReference type="Proteomes" id="UP000886700"/>
    </source>
</evidence>
<dbReference type="PANTHER" id="PTHR38000">
    <property type="entry name" value="RIKEN CDNA 2900092C05"/>
    <property type="match status" value="1"/>
</dbReference>
<feature type="signal peptide" evidence="3">
    <location>
        <begin position="1"/>
        <end position="18"/>
    </location>
</feature>
<proteinExistence type="predicted"/>
<dbReference type="Pfam" id="PF17686">
    <property type="entry name" value="DUF5534"/>
    <property type="match status" value="1"/>
</dbReference>
<organism evidence="4 5">
    <name type="scientific">Mesocricetus auratus</name>
    <name type="common">Golden hamster</name>
    <dbReference type="NCBI Taxonomy" id="10036"/>
    <lineage>
        <taxon>Eukaryota</taxon>
        <taxon>Metazoa</taxon>
        <taxon>Chordata</taxon>
        <taxon>Craniata</taxon>
        <taxon>Vertebrata</taxon>
        <taxon>Euteleostomi</taxon>
        <taxon>Mammalia</taxon>
        <taxon>Eutheria</taxon>
        <taxon>Euarchontoglires</taxon>
        <taxon>Glires</taxon>
        <taxon>Rodentia</taxon>
        <taxon>Myomorpha</taxon>
        <taxon>Muroidea</taxon>
        <taxon>Cricetidae</taxon>
        <taxon>Cricetinae</taxon>
        <taxon>Mesocricetus</taxon>
    </lineage>
</organism>
<dbReference type="Proteomes" id="UP000886700">
    <property type="component" value="Unplaced"/>
</dbReference>
<dbReference type="AlphaFoldDB" id="A0A3Q0CB67"/>
<dbReference type="GeneID" id="101829501"/>
<keyword evidence="4" id="KW-1185">Reference proteome</keyword>
<feature type="transmembrane region" description="Helical" evidence="2">
    <location>
        <begin position="145"/>
        <end position="168"/>
    </location>
</feature>
<feature type="compositionally biased region" description="Polar residues" evidence="1">
    <location>
        <begin position="240"/>
        <end position="250"/>
    </location>
</feature>
<name>A0A3Q0CB67_MESAU</name>
<protein>
    <submittedName>
        <fullName evidence="5">Uncharacterized protein C19orf18 homolog isoform X1</fullName>
    </submittedName>
</protein>
<dbReference type="OrthoDB" id="9809430at2759"/>
<evidence type="ECO:0000256" key="3">
    <source>
        <dbReference type="SAM" id="SignalP"/>
    </source>
</evidence>
<keyword evidence="2" id="KW-1133">Transmembrane helix</keyword>
<dbReference type="KEGG" id="maua:101829501"/>
<dbReference type="PANTHER" id="PTHR38000:SF1">
    <property type="entry name" value="RIKEN CDNA 2900092C05 GENE"/>
    <property type="match status" value="1"/>
</dbReference>
<keyword evidence="2" id="KW-0812">Transmembrane</keyword>
<evidence type="ECO:0000313" key="5">
    <source>
        <dbReference type="RefSeq" id="XP_021079570.1"/>
    </source>
</evidence>
<dbReference type="RefSeq" id="XP_021079570.1">
    <property type="nucleotide sequence ID" value="XM_021223911.2"/>
</dbReference>
<feature type="compositionally biased region" description="Basic and acidic residues" evidence="1">
    <location>
        <begin position="206"/>
        <end position="216"/>
    </location>
</feature>
<keyword evidence="2" id="KW-0472">Membrane</keyword>
<feature type="chain" id="PRO_5018160294" evidence="3">
    <location>
        <begin position="19"/>
        <end position="271"/>
    </location>
</feature>
<reference evidence="5" key="1">
    <citation type="submission" date="2025-08" db="UniProtKB">
        <authorList>
            <consortium name="RefSeq"/>
        </authorList>
    </citation>
    <scope>IDENTIFICATION</scope>
    <source>
        <tissue evidence="5">Liver</tissue>
    </source>
</reference>
<dbReference type="CTD" id="102895117"/>
<evidence type="ECO:0000256" key="2">
    <source>
        <dbReference type="SAM" id="Phobius"/>
    </source>
</evidence>
<feature type="region of interest" description="Disordered" evidence="1">
    <location>
        <begin position="234"/>
        <end position="271"/>
    </location>
</feature>
<accession>A0A3Q0CB67</accession>
<dbReference type="InterPro" id="IPR037549">
    <property type="entry name" value="C19orf18"/>
</dbReference>
<feature type="compositionally biased region" description="Acidic residues" evidence="1">
    <location>
        <begin position="195"/>
        <end position="205"/>
    </location>
</feature>
<keyword evidence="3" id="KW-0732">Signal</keyword>
<sequence length="271" mass="30508">MSAGLMQMMFLLLRRQQAHQVASAMTFLVSGGLKTGFQGNKEKLVTFHCYKFSFQGSRQLQTTKTPMEQPRDALKIFRGTAGTSGPATRPTLKILESWTKKGTSQNTDTPETTEAASEFVALSAVPRSNSWNEAIIPRRPGLVQVISVSSISFVIALFCGLMISYMIYRLVKAEEKQQLAMLYENLEIPLLDEKEASEDEGQDESSEPHPENEELGKFIGSVIRTKRRESILKKKKGEQNLLNENMSEDYNYTEKAESQDEMEKDEKGGYL</sequence>
<evidence type="ECO:0000256" key="1">
    <source>
        <dbReference type="SAM" id="MobiDB-lite"/>
    </source>
</evidence>
<gene>
    <name evidence="5" type="primary">CUNH19orf18</name>
</gene>